<evidence type="ECO:0000256" key="1">
    <source>
        <dbReference type="ARBA" id="ARBA00010169"/>
    </source>
</evidence>
<reference evidence="2 3" key="1">
    <citation type="journal article" date="2015" name="Microbiome">
        <title>Genomic resolution of linkages in carbon, nitrogen, and sulfur cycling among widespread estuary sediment bacteria.</title>
        <authorList>
            <person name="Baker B.J."/>
            <person name="Lazar C.S."/>
            <person name="Teske A.P."/>
            <person name="Dick G.J."/>
        </authorList>
    </citation>
    <scope>NUCLEOTIDE SEQUENCE [LARGE SCALE GENOMIC DNA]</scope>
    <source>
        <strain evidence="2">DG_78</strain>
    </source>
</reference>
<dbReference type="GO" id="GO:0005507">
    <property type="term" value="F:copper ion binding"/>
    <property type="evidence" value="ECO:0007669"/>
    <property type="project" value="TreeGrafter"/>
</dbReference>
<dbReference type="InterPro" id="IPR004323">
    <property type="entry name" value="Ion_tolerance_CutA"/>
</dbReference>
<proteinExistence type="inferred from homology"/>
<protein>
    <recommendedName>
        <fullName evidence="4">Cation tolerance protein CutA</fullName>
    </recommendedName>
</protein>
<evidence type="ECO:0000313" key="2">
    <source>
        <dbReference type="EMBL" id="KPJ72901.1"/>
    </source>
</evidence>
<comment type="caution">
    <text evidence="2">The sequence shown here is derived from an EMBL/GenBank/DDBJ whole genome shotgun (WGS) entry which is preliminary data.</text>
</comment>
<evidence type="ECO:0000313" key="3">
    <source>
        <dbReference type="Proteomes" id="UP000051012"/>
    </source>
</evidence>
<dbReference type="InterPro" id="IPR011322">
    <property type="entry name" value="N-reg_PII-like_a/b"/>
</dbReference>
<evidence type="ECO:0008006" key="4">
    <source>
        <dbReference type="Google" id="ProtNLM"/>
    </source>
</evidence>
<dbReference type="GO" id="GO:0010038">
    <property type="term" value="P:response to metal ion"/>
    <property type="evidence" value="ECO:0007669"/>
    <property type="project" value="InterPro"/>
</dbReference>
<accession>A0A0S7YDP6</accession>
<dbReference type="EMBL" id="LJNI01000049">
    <property type="protein sequence ID" value="KPJ72901.1"/>
    <property type="molecule type" value="Genomic_DNA"/>
</dbReference>
<name>A0A0S7YDP6_UNCT6</name>
<organism evidence="2 3">
    <name type="scientific">candidate division TA06 bacterium DG_78</name>
    <dbReference type="NCBI Taxonomy" id="1703772"/>
    <lineage>
        <taxon>Bacteria</taxon>
        <taxon>Bacteria division TA06</taxon>
    </lineage>
</organism>
<dbReference type="Proteomes" id="UP000051012">
    <property type="component" value="Unassembled WGS sequence"/>
</dbReference>
<comment type="similarity">
    <text evidence="1">Belongs to the CutA family.</text>
</comment>
<dbReference type="PANTHER" id="PTHR23419:SF8">
    <property type="entry name" value="FI09726P"/>
    <property type="match status" value="1"/>
</dbReference>
<gene>
    <name evidence="2" type="ORF">AMJ52_04655</name>
</gene>
<dbReference type="AlphaFoldDB" id="A0A0S7YDP6"/>
<dbReference type="PANTHER" id="PTHR23419">
    <property type="entry name" value="DIVALENT CATION TOLERANCE CUTA-RELATED"/>
    <property type="match status" value="1"/>
</dbReference>
<dbReference type="InterPro" id="IPR015867">
    <property type="entry name" value="N-reg_PII/ATP_PRibTrfase_C"/>
</dbReference>
<dbReference type="Pfam" id="PF03091">
    <property type="entry name" value="CutA1"/>
    <property type="match status" value="1"/>
</dbReference>
<dbReference type="Gene3D" id="3.30.70.120">
    <property type="match status" value="1"/>
</dbReference>
<sequence length="106" mass="12471">MKQQDYCIIYTTFPDLETAKKIIKGMIEHKFAACGNIFKLSSLYIWKGKIEEAPEYGALIKTKKINYKKVESFIKKNHPYQVPEVICWKIERGFKSYLDWIDSNAL</sequence>
<dbReference type="SUPFAM" id="SSF54913">
    <property type="entry name" value="GlnB-like"/>
    <property type="match status" value="1"/>
</dbReference>